<comment type="subcellular location">
    <subcellularLocation>
        <location evidence="1">Endomembrane system</location>
        <topology evidence="1">Multi-pass membrane protein</topology>
    </subcellularLocation>
</comment>
<dbReference type="Gene3D" id="1.20.1250.20">
    <property type="entry name" value="MFS general substrate transporter like domains"/>
    <property type="match status" value="2"/>
</dbReference>
<feature type="compositionally biased region" description="Polar residues" evidence="5">
    <location>
        <begin position="22"/>
        <end position="31"/>
    </location>
</feature>
<feature type="transmembrane region" description="Helical" evidence="6">
    <location>
        <begin position="549"/>
        <end position="570"/>
    </location>
</feature>
<dbReference type="InParanoid" id="B7FUV4"/>
<feature type="compositionally biased region" description="Basic and acidic residues" evidence="5">
    <location>
        <begin position="32"/>
        <end position="49"/>
    </location>
</feature>
<dbReference type="PROSITE" id="PS50850">
    <property type="entry name" value="MFS"/>
    <property type="match status" value="1"/>
</dbReference>
<sequence>MTLPPLSSLWTTNTLFGETQQLSARRQYQPQHQDRDDNHDGLDFSRNERLRDDPDVHIGKRHSLNKINQFLFGFMYEDENEEDDDDVLYRSTVEPSTPLWNRLNLSLFGILWLLSTAEIIPVTLVVSMCDNFVEVSDGTWTSDATTIPSTTATSAAARLAAAAVLGTSMGKLINGPLTDVWGARRSLCVASGAMAVGLVLLATAMTLDTAAMACFLVEYAYAITWPCCVVILATHYRGNASGMYEGGIYVTSLASRLGALTGIPLASVLLRHTTEATTTTTTMVGSSWRLVALLAAWIALVASSVVYFYVADTPSRKHQPQNPLDPVWLNKWFPSYANGSRPLTLSTTLRLIPFVVRYNLVPSMKHVLRSGTFWMVALAHTGSSMVRTSERLIGTYLSDTSNDSLSHNRAGGLAVFLSLGTVIGLLVAGNLFATLHERARKRLVTRLYILTISACYVLALLAIPAVRNTWQAPELVTTFQVMAVAVAGFGIAVQFYHIPGLVGATFGCDKGLFAAYVDGVAYLFASYVWRLVIGKAVQDPVDDDGLGWAYGWAAVALLLILSAVLMVEFMEHYFCRSLHQQGGTYETIIFA</sequence>
<evidence type="ECO:0000313" key="8">
    <source>
        <dbReference type="EMBL" id="EEC50327.1"/>
    </source>
</evidence>
<evidence type="ECO:0000256" key="6">
    <source>
        <dbReference type="SAM" id="Phobius"/>
    </source>
</evidence>
<reference evidence="9" key="2">
    <citation type="submission" date="2008-08" db="EMBL/GenBank/DDBJ databases">
        <authorList>
            <consortium name="Diatom Consortium"/>
            <person name="Grigoriev I."/>
            <person name="Grimwood J."/>
            <person name="Kuo A."/>
            <person name="Otillar R.P."/>
            <person name="Salamov A."/>
            <person name="Detter J.C."/>
            <person name="Lindquist E."/>
            <person name="Shapiro H."/>
            <person name="Lucas S."/>
            <person name="Glavina del Rio T."/>
            <person name="Pitluck S."/>
            <person name="Rokhsar D."/>
            <person name="Bowler C."/>
        </authorList>
    </citation>
    <scope>GENOME REANNOTATION</scope>
    <source>
        <strain evidence="9">CCAP 1055/1</strain>
    </source>
</reference>
<dbReference type="OMA" id="TISACYV"/>
<dbReference type="GO" id="GO:0061513">
    <property type="term" value="F:glucose 6-phosphate:phosphate antiporter activity"/>
    <property type="evidence" value="ECO:0007669"/>
    <property type="project" value="TreeGrafter"/>
</dbReference>
<dbReference type="InterPro" id="IPR036259">
    <property type="entry name" value="MFS_trans_sf"/>
</dbReference>
<dbReference type="GO" id="GO:0016020">
    <property type="term" value="C:membrane"/>
    <property type="evidence" value="ECO:0007669"/>
    <property type="project" value="UniProtKB-ARBA"/>
</dbReference>
<feature type="transmembrane region" description="Helical" evidence="6">
    <location>
        <begin position="478"/>
        <end position="499"/>
    </location>
</feature>
<dbReference type="AlphaFoldDB" id="B7FUV4"/>
<dbReference type="PANTHER" id="PTHR43826">
    <property type="entry name" value="GLUCOSE-6-PHOSPHATE EXCHANGER SLC37A4"/>
    <property type="match status" value="1"/>
</dbReference>
<dbReference type="EMBL" id="CM000607">
    <property type="protein sequence ID" value="EEC50327.1"/>
    <property type="molecule type" value="Genomic_DNA"/>
</dbReference>
<dbReference type="Pfam" id="PF07690">
    <property type="entry name" value="MFS_1"/>
    <property type="match status" value="1"/>
</dbReference>
<feature type="transmembrane region" description="Helical" evidence="6">
    <location>
        <begin position="248"/>
        <end position="270"/>
    </location>
</feature>
<dbReference type="Proteomes" id="UP000000759">
    <property type="component" value="Chromosome 4"/>
</dbReference>
<feature type="transmembrane region" description="Helical" evidence="6">
    <location>
        <begin position="290"/>
        <end position="310"/>
    </location>
</feature>
<dbReference type="RefSeq" id="XP_002178662.1">
    <property type="nucleotide sequence ID" value="XM_002178626.1"/>
</dbReference>
<feature type="region of interest" description="Disordered" evidence="5">
    <location>
        <begin position="22"/>
        <end position="49"/>
    </location>
</feature>
<dbReference type="PANTHER" id="PTHR43826:SF8">
    <property type="entry name" value="MAJOR FACILITATOR SUPERFAMILY (MFS) PROFILE DOMAIN-CONTAINING PROTEIN"/>
    <property type="match status" value="1"/>
</dbReference>
<organism evidence="8 9">
    <name type="scientific">Phaeodactylum tricornutum (strain CCAP 1055/1)</name>
    <dbReference type="NCBI Taxonomy" id="556484"/>
    <lineage>
        <taxon>Eukaryota</taxon>
        <taxon>Sar</taxon>
        <taxon>Stramenopiles</taxon>
        <taxon>Ochrophyta</taxon>
        <taxon>Bacillariophyta</taxon>
        <taxon>Bacillariophyceae</taxon>
        <taxon>Bacillariophycidae</taxon>
        <taxon>Naviculales</taxon>
        <taxon>Phaeodactylaceae</taxon>
        <taxon>Phaeodactylum</taxon>
    </lineage>
</organism>
<name>B7FUV4_PHATC</name>
<dbReference type="InterPro" id="IPR051337">
    <property type="entry name" value="OPA_Antiporter"/>
</dbReference>
<evidence type="ECO:0000313" key="9">
    <source>
        <dbReference type="Proteomes" id="UP000000759"/>
    </source>
</evidence>
<dbReference type="InterPro" id="IPR020846">
    <property type="entry name" value="MFS_dom"/>
</dbReference>
<dbReference type="SUPFAM" id="SSF103473">
    <property type="entry name" value="MFS general substrate transporter"/>
    <property type="match status" value="1"/>
</dbReference>
<keyword evidence="9" id="KW-1185">Reference proteome</keyword>
<evidence type="ECO:0000256" key="2">
    <source>
        <dbReference type="ARBA" id="ARBA00022692"/>
    </source>
</evidence>
<dbReference type="GO" id="GO:0012505">
    <property type="term" value="C:endomembrane system"/>
    <property type="evidence" value="ECO:0007669"/>
    <property type="project" value="UniProtKB-SubCell"/>
</dbReference>
<feature type="transmembrane region" description="Helical" evidence="6">
    <location>
        <begin position="187"/>
        <end position="207"/>
    </location>
</feature>
<accession>B7FUV4</accession>
<keyword evidence="4 6" id="KW-0472">Membrane</keyword>
<proteinExistence type="predicted"/>
<evidence type="ECO:0000256" key="1">
    <source>
        <dbReference type="ARBA" id="ARBA00004127"/>
    </source>
</evidence>
<feature type="domain" description="Major facilitator superfamily (MFS) profile" evidence="7">
    <location>
        <begin position="101"/>
        <end position="574"/>
    </location>
</feature>
<keyword evidence="3 6" id="KW-1133">Transmembrane helix</keyword>
<evidence type="ECO:0000256" key="4">
    <source>
        <dbReference type="ARBA" id="ARBA00023136"/>
    </source>
</evidence>
<dbReference type="CDD" id="cd06174">
    <property type="entry name" value="MFS"/>
    <property type="match status" value="1"/>
</dbReference>
<feature type="transmembrane region" description="Helical" evidence="6">
    <location>
        <begin position="511"/>
        <end position="529"/>
    </location>
</feature>
<keyword evidence="2 6" id="KW-0812">Transmembrane</keyword>
<evidence type="ECO:0000256" key="5">
    <source>
        <dbReference type="SAM" id="MobiDB-lite"/>
    </source>
</evidence>
<feature type="transmembrane region" description="Helical" evidence="6">
    <location>
        <begin position="447"/>
        <end position="466"/>
    </location>
</feature>
<protein>
    <recommendedName>
        <fullName evidence="7">Major facilitator superfamily (MFS) profile domain-containing protein</fullName>
    </recommendedName>
</protein>
<dbReference type="PaxDb" id="2850-Phatr34147"/>
<dbReference type="InterPro" id="IPR011701">
    <property type="entry name" value="MFS"/>
</dbReference>
<dbReference type="HOGENOM" id="CLU_461921_0_0_1"/>
<reference evidence="8 9" key="1">
    <citation type="journal article" date="2008" name="Nature">
        <title>The Phaeodactylum genome reveals the evolutionary history of diatom genomes.</title>
        <authorList>
            <person name="Bowler C."/>
            <person name="Allen A.E."/>
            <person name="Badger J.H."/>
            <person name="Grimwood J."/>
            <person name="Jabbari K."/>
            <person name="Kuo A."/>
            <person name="Maheswari U."/>
            <person name="Martens C."/>
            <person name="Maumus F."/>
            <person name="Otillar R.P."/>
            <person name="Rayko E."/>
            <person name="Salamov A."/>
            <person name="Vandepoele K."/>
            <person name="Beszteri B."/>
            <person name="Gruber A."/>
            <person name="Heijde M."/>
            <person name="Katinka M."/>
            <person name="Mock T."/>
            <person name="Valentin K."/>
            <person name="Verret F."/>
            <person name="Berges J.A."/>
            <person name="Brownlee C."/>
            <person name="Cadoret J.P."/>
            <person name="Chiovitti A."/>
            <person name="Choi C.J."/>
            <person name="Coesel S."/>
            <person name="De Martino A."/>
            <person name="Detter J.C."/>
            <person name="Durkin C."/>
            <person name="Falciatore A."/>
            <person name="Fournet J."/>
            <person name="Haruta M."/>
            <person name="Huysman M.J."/>
            <person name="Jenkins B.D."/>
            <person name="Jiroutova K."/>
            <person name="Jorgensen R.E."/>
            <person name="Joubert Y."/>
            <person name="Kaplan A."/>
            <person name="Kroger N."/>
            <person name="Kroth P.G."/>
            <person name="La Roche J."/>
            <person name="Lindquist E."/>
            <person name="Lommer M."/>
            <person name="Martin-Jezequel V."/>
            <person name="Lopez P.J."/>
            <person name="Lucas S."/>
            <person name="Mangogna M."/>
            <person name="McGinnis K."/>
            <person name="Medlin L.K."/>
            <person name="Montsant A."/>
            <person name="Oudot-Le Secq M.P."/>
            <person name="Napoli C."/>
            <person name="Obornik M."/>
            <person name="Parker M.S."/>
            <person name="Petit J.L."/>
            <person name="Porcel B.M."/>
            <person name="Poulsen N."/>
            <person name="Robison M."/>
            <person name="Rychlewski L."/>
            <person name="Rynearson T.A."/>
            <person name="Schmutz J."/>
            <person name="Shapiro H."/>
            <person name="Siaut M."/>
            <person name="Stanley M."/>
            <person name="Sussman M.R."/>
            <person name="Taylor A.R."/>
            <person name="Vardi A."/>
            <person name="von Dassow P."/>
            <person name="Vyverman W."/>
            <person name="Willis A."/>
            <person name="Wyrwicz L.S."/>
            <person name="Rokhsar D.S."/>
            <person name="Weissenbach J."/>
            <person name="Armbrust E.V."/>
            <person name="Green B.R."/>
            <person name="Van de Peer Y."/>
            <person name="Grigoriev I.V."/>
        </authorList>
    </citation>
    <scope>NUCLEOTIDE SEQUENCE [LARGE SCALE GENOMIC DNA]</scope>
    <source>
        <strain evidence="8 9">CCAP 1055/1</strain>
    </source>
</reference>
<dbReference type="GO" id="GO:0035435">
    <property type="term" value="P:phosphate ion transmembrane transport"/>
    <property type="evidence" value="ECO:0007669"/>
    <property type="project" value="TreeGrafter"/>
</dbReference>
<dbReference type="eggNOG" id="ENOG502SG09">
    <property type="taxonomic scope" value="Eukaryota"/>
</dbReference>
<dbReference type="OrthoDB" id="194491at2759"/>
<dbReference type="GeneID" id="7197909"/>
<feature type="transmembrane region" description="Helical" evidence="6">
    <location>
        <begin position="219"/>
        <end position="236"/>
    </location>
</feature>
<feature type="transmembrane region" description="Helical" evidence="6">
    <location>
        <begin position="413"/>
        <end position="435"/>
    </location>
</feature>
<evidence type="ECO:0000259" key="7">
    <source>
        <dbReference type="PROSITE" id="PS50850"/>
    </source>
</evidence>
<dbReference type="KEGG" id="pti:PHATRDRAFT_34147"/>
<gene>
    <name evidence="8" type="ORF">PHATRDRAFT_34147</name>
</gene>
<evidence type="ECO:0000256" key="3">
    <source>
        <dbReference type="ARBA" id="ARBA00022989"/>
    </source>
</evidence>